<dbReference type="EMBL" id="CABVIH010000016">
    <property type="protein sequence ID" value="VVP13562.1"/>
    <property type="molecule type" value="Genomic_DNA"/>
</dbReference>
<proteinExistence type="predicted"/>
<evidence type="ECO:0000313" key="1">
    <source>
        <dbReference type="EMBL" id="VVP13562.1"/>
    </source>
</evidence>
<sequence>MRATVQNSNKSMDKSFSQTLAKAEKIAVSARNFSSEARSSRASQLDIF</sequence>
<protein>
    <submittedName>
        <fullName evidence="1">Uncharacterized protein</fullName>
    </submittedName>
</protein>
<gene>
    <name evidence="1" type="ORF">PS880_03446</name>
</gene>
<evidence type="ECO:0000313" key="2">
    <source>
        <dbReference type="Proteomes" id="UP000375525"/>
    </source>
</evidence>
<reference evidence="1 2" key="1">
    <citation type="submission" date="2019-09" db="EMBL/GenBank/DDBJ databases">
        <authorList>
            <person name="Chandra G."/>
            <person name="Truman W A."/>
        </authorList>
    </citation>
    <scope>NUCLEOTIDE SEQUENCE [LARGE SCALE GENOMIC DNA]</scope>
    <source>
        <strain evidence="1">PS880</strain>
    </source>
</reference>
<name>A0A5E7LGK5_PSEFL</name>
<organism evidence="1 2">
    <name type="scientific">Pseudomonas fluorescens</name>
    <dbReference type="NCBI Taxonomy" id="294"/>
    <lineage>
        <taxon>Bacteria</taxon>
        <taxon>Pseudomonadati</taxon>
        <taxon>Pseudomonadota</taxon>
        <taxon>Gammaproteobacteria</taxon>
        <taxon>Pseudomonadales</taxon>
        <taxon>Pseudomonadaceae</taxon>
        <taxon>Pseudomonas</taxon>
    </lineage>
</organism>
<accession>A0A5E7LGK5</accession>
<dbReference type="AlphaFoldDB" id="A0A5E7LGK5"/>
<dbReference type="Proteomes" id="UP000375525">
    <property type="component" value="Unassembled WGS sequence"/>
</dbReference>